<keyword evidence="1" id="KW-0812">Transmembrane</keyword>
<evidence type="ECO:0000313" key="2">
    <source>
        <dbReference type="EMBL" id="KAG0580410.1"/>
    </source>
</evidence>
<reference evidence="2" key="1">
    <citation type="submission" date="2020-06" db="EMBL/GenBank/DDBJ databases">
        <title>WGS assembly of Ceratodon purpureus strain R40.</title>
        <authorList>
            <person name="Carey S.B."/>
            <person name="Jenkins J."/>
            <person name="Shu S."/>
            <person name="Lovell J.T."/>
            <person name="Sreedasyam A."/>
            <person name="Maumus F."/>
            <person name="Tiley G.P."/>
            <person name="Fernandez-Pozo N."/>
            <person name="Barry K."/>
            <person name="Chen C."/>
            <person name="Wang M."/>
            <person name="Lipzen A."/>
            <person name="Daum C."/>
            <person name="Saski C.A."/>
            <person name="Payton A.C."/>
            <person name="Mcbreen J.C."/>
            <person name="Conrad R.E."/>
            <person name="Kollar L.M."/>
            <person name="Olsson S."/>
            <person name="Huttunen S."/>
            <person name="Landis J.B."/>
            <person name="Wickett N.J."/>
            <person name="Johnson M.G."/>
            <person name="Rensing S.A."/>
            <person name="Grimwood J."/>
            <person name="Schmutz J."/>
            <person name="Mcdaniel S.F."/>
        </authorList>
    </citation>
    <scope>NUCLEOTIDE SEQUENCE</scope>
    <source>
        <strain evidence="2">R40</strain>
    </source>
</reference>
<feature type="transmembrane region" description="Helical" evidence="1">
    <location>
        <begin position="16"/>
        <end position="40"/>
    </location>
</feature>
<evidence type="ECO:0000256" key="1">
    <source>
        <dbReference type="SAM" id="Phobius"/>
    </source>
</evidence>
<proteinExistence type="predicted"/>
<sequence length="112" mass="12869">MVRPRLGGIYHIPEPLFSAACACAVPFVAVMGHLYMGYVLSLHVQFQSSNHIMLFSRLCIVTSRQHPVFSSCMFLVRSRCYLHSSEINELRFFISYVSLMDTSTFSRCSHWL</sequence>
<keyword evidence="3" id="KW-1185">Reference proteome</keyword>
<accession>A0A8T0I9F5</accession>
<name>A0A8T0I9F5_CERPU</name>
<keyword evidence="1" id="KW-0472">Membrane</keyword>
<protein>
    <submittedName>
        <fullName evidence="2">Uncharacterized protein</fullName>
    </submittedName>
</protein>
<evidence type="ECO:0000313" key="3">
    <source>
        <dbReference type="Proteomes" id="UP000822688"/>
    </source>
</evidence>
<gene>
    <name evidence="2" type="ORF">KC19_4G171300</name>
</gene>
<dbReference type="EMBL" id="CM026424">
    <property type="protein sequence ID" value="KAG0580410.1"/>
    <property type="molecule type" value="Genomic_DNA"/>
</dbReference>
<keyword evidence="1" id="KW-1133">Transmembrane helix</keyword>
<comment type="caution">
    <text evidence="2">The sequence shown here is derived from an EMBL/GenBank/DDBJ whole genome shotgun (WGS) entry which is preliminary data.</text>
</comment>
<organism evidence="2 3">
    <name type="scientific">Ceratodon purpureus</name>
    <name type="common">Fire moss</name>
    <name type="synonym">Dicranum purpureum</name>
    <dbReference type="NCBI Taxonomy" id="3225"/>
    <lineage>
        <taxon>Eukaryota</taxon>
        <taxon>Viridiplantae</taxon>
        <taxon>Streptophyta</taxon>
        <taxon>Embryophyta</taxon>
        <taxon>Bryophyta</taxon>
        <taxon>Bryophytina</taxon>
        <taxon>Bryopsida</taxon>
        <taxon>Dicranidae</taxon>
        <taxon>Pseudoditrichales</taxon>
        <taxon>Ditrichaceae</taxon>
        <taxon>Ceratodon</taxon>
    </lineage>
</organism>
<dbReference type="AlphaFoldDB" id="A0A8T0I9F5"/>
<dbReference type="Proteomes" id="UP000822688">
    <property type="component" value="Chromosome 4"/>
</dbReference>